<dbReference type="GO" id="GO:0004164">
    <property type="term" value="F:diphthine synthase activity"/>
    <property type="evidence" value="ECO:0007669"/>
    <property type="project" value="UniProtKB-UniRule"/>
</dbReference>
<dbReference type="PIRSF" id="PIRSF036432">
    <property type="entry name" value="Diphthine_synth"/>
    <property type="match status" value="1"/>
</dbReference>
<dbReference type="InterPro" id="IPR035996">
    <property type="entry name" value="4pyrrol_Methylase_sf"/>
</dbReference>
<protein>
    <recommendedName>
        <fullName evidence="6">Diphthine synthase</fullName>
        <ecNumber evidence="6">2.1.1.98</ecNumber>
    </recommendedName>
    <alternativeName>
        <fullName evidence="6">Diphthamide biosynthesis methyltransferase</fullName>
    </alternativeName>
</protein>
<evidence type="ECO:0000256" key="1">
    <source>
        <dbReference type="ARBA" id="ARBA00005156"/>
    </source>
</evidence>
<evidence type="ECO:0000256" key="7">
    <source>
        <dbReference type="PIRSR" id="PIRSR036432-1"/>
    </source>
</evidence>
<dbReference type="NCBIfam" id="TIGR00522">
    <property type="entry name" value="dph5"/>
    <property type="match status" value="1"/>
</dbReference>
<feature type="binding site" evidence="6 7">
    <location>
        <position position="10"/>
    </location>
    <ligand>
        <name>S-adenosyl-L-methionine</name>
        <dbReference type="ChEBI" id="CHEBI:59789"/>
    </ligand>
</feature>
<feature type="binding site" evidence="6 7">
    <location>
        <position position="207"/>
    </location>
    <ligand>
        <name>S-adenosyl-L-methionine</name>
        <dbReference type="ChEBI" id="CHEBI:59789"/>
    </ligand>
</feature>
<dbReference type="CDD" id="cd11647">
    <property type="entry name" value="DHP5_DphB"/>
    <property type="match status" value="1"/>
</dbReference>
<comment type="catalytic activity">
    <reaction evidence="6">
        <text>2-[(3S)-amino-3-carboxypropyl]-L-histidyl-[translation elongation factor 2] + 3 S-adenosyl-L-methionine = diphthine-[translation elongation factor 2] + 3 S-adenosyl-L-homocysteine + 3 H(+)</text>
        <dbReference type="Rhea" id="RHEA:36415"/>
        <dbReference type="Rhea" id="RHEA-COMP:9749"/>
        <dbReference type="Rhea" id="RHEA-COMP:10172"/>
        <dbReference type="ChEBI" id="CHEBI:15378"/>
        <dbReference type="ChEBI" id="CHEBI:57856"/>
        <dbReference type="ChEBI" id="CHEBI:59789"/>
        <dbReference type="ChEBI" id="CHEBI:73995"/>
        <dbReference type="ChEBI" id="CHEBI:82696"/>
        <dbReference type="EC" id="2.1.1.98"/>
    </reaction>
</comment>
<comment type="caution">
    <text evidence="9">The sequence shown here is derived from an EMBL/GenBank/DDBJ whole genome shotgun (WGS) entry which is preliminary data.</text>
</comment>
<evidence type="ECO:0000256" key="5">
    <source>
        <dbReference type="ARBA" id="ARBA00022691"/>
    </source>
</evidence>
<dbReference type="InParanoid" id="A0A1Q6DU36"/>
<dbReference type="AlphaFoldDB" id="A0A1Q6DU36"/>
<feature type="binding site" evidence="6 7">
    <location>
        <position position="165"/>
    </location>
    <ligand>
        <name>S-adenosyl-L-methionine</name>
        <dbReference type="ChEBI" id="CHEBI:59789"/>
    </ligand>
</feature>
<dbReference type="GO" id="GO:0017183">
    <property type="term" value="P:protein histidyl modification to diphthamide"/>
    <property type="evidence" value="ECO:0007669"/>
    <property type="project" value="UniProtKB-UniRule"/>
</dbReference>
<dbReference type="GO" id="GO:0032259">
    <property type="term" value="P:methylation"/>
    <property type="evidence" value="ECO:0007669"/>
    <property type="project" value="UniProtKB-KW"/>
</dbReference>
<organism evidence="9 10">
    <name type="scientific">Methanohalarchaeum thermophilum</name>
    <dbReference type="NCBI Taxonomy" id="1903181"/>
    <lineage>
        <taxon>Archaea</taxon>
        <taxon>Methanobacteriati</taxon>
        <taxon>Methanobacteriota</taxon>
        <taxon>Methanonatronarchaeia</taxon>
        <taxon>Methanonatronarchaeales</taxon>
        <taxon>Methanonatronarchaeaceae</taxon>
        <taxon>Candidatus Methanohalarchaeum</taxon>
    </lineage>
</organism>
<comment type="subunit">
    <text evidence="6">Homodimer.</text>
</comment>
<keyword evidence="10" id="KW-1185">Reference proteome</keyword>
<keyword evidence="4 6" id="KW-0808">Transferase</keyword>
<dbReference type="Proteomes" id="UP000185744">
    <property type="component" value="Unassembled WGS sequence"/>
</dbReference>
<feature type="binding site" evidence="6 7">
    <location>
        <begin position="113"/>
        <end position="114"/>
    </location>
    <ligand>
        <name>S-adenosyl-L-methionine</name>
        <dbReference type="ChEBI" id="CHEBI:59789"/>
    </ligand>
</feature>
<comment type="similarity">
    <text evidence="2 6">Belongs to the diphthine synthase family.</text>
</comment>
<feature type="binding site" evidence="6 7">
    <location>
        <position position="88"/>
    </location>
    <ligand>
        <name>S-adenosyl-L-methionine</name>
        <dbReference type="ChEBI" id="CHEBI:59789"/>
    </ligand>
</feature>
<gene>
    <name evidence="6" type="primary">dphB</name>
    <name evidence="9" type="ORF">BTN85_0324</name>
</gene>
<accession>A0A1Q6DU36</accession>
<dbReference type="InterPro" id="IPR014777">
    <property type="entry name" value="4pyrrole_Mease_sub1"/>
</dbReference>
<dbReference type="Gene3D" id="3.40.1010.10">
    <property type="entry name" value="Cobalt-precorrin-4 Transmethylase, Domain 1"/>
    <property type="match status" value="1"/>
</dbReference>
<dbReference type="STRING" id="1903181.BTN85_0324"/>
<name>A0A1Q6DU36_METT1</name>
<dbReference type="Gene3D" id="3.30.950.10">
    <property type="entry name" value="Methyltransferase, Cobalt-precorrin-4 Transmethylase, Domain 2"/>
    <property type="match status" value="1"/>
</dbReference>
<dbReference type="FunCoup" id="A0A1Q6DU36">
    <property type="interactions" value="157"/>
</dbReference>
<dbReference type="InterPro" id="IPR014776">
    <property type="entry name" value="4pyrrole_Mease_sub2"/>
</dbReference>
<sequence length="254" mass="28415">MSLYFIGLGLYDEKSISVRGLEEAKDCDKLFAEFYTSKLMGSSLNDIENLIDSEIICLSRDKVERSDLIVSEAEEAKVGFLVGGDPMISTTHVDLRLDAIDRDVDVRIIHGTSIYTAAPGLAGLQNYKFGRSATLTFPRNDKYPRSAFNAVKENRGRGLHTLLFLDLEEDGNFLSPSEGLEYLMEVVREEKSDLINLETVCVVVGRAGSSDPELVVDEIGELIERDFNQPMYILIVPGDLHFREEEALDKLKQV</sequence>
<dbReference type="EMBL" id="MSDW01000001">
    <property type="protein sequence ID" value="OKY77848.1"/>
    <property type="molecule type" value="Genomic_DNA"/>
</dbReference>
<evidence type="ECO:0000256" key="6">
    <source>
        <dbReference type="HAMAP-Rule" id="MF_01084"/>
    </source>
</evidence>
<dbReference type="PANTHER" id="PTHR10882">
    <property type="entry name" value="DIPHTHINE SYNTHASE"/>
    <property type="match status" value="1"/>
</dbReference>
<dbReference type="EC" id="2.1.1.98" evidence="6"/>
<dbReference type="InterPro" id="IPR004551">
    <property type="entry name" value="Dphthn_synthase"/>
</dbReference>
<comment type="pathway">
    <text evidence="1 6">Protein modification; peptidyl-diphthamide biosynthesis.</text>
</comment>
<dbReference type="UniPathway" id="UPA00559"/>
<evidence type="ECO:0000313" key="9">
    <source>
        <dbReference type="EMBL" id="OKY77848.1"/>
    </source>
</evidence>
<dbReference type="HAMAP" id="MF_01084">
    <property type="entry name" value="Diphthine_synth"/>
    <property type="match status" value="1"/>
</dbReference>
<proteinExistence type="inferred from homology"/>
<reference evidence="9" key="1">
    <citation type="submission" date="2016-12" db="EMBL/GenBank/DDBJ databases">
        <title>Discovery of methanogenic haloarchaea.</title>
        <authorList>
            <person name="Sorokin D.Y."/>
            <person name="Makarova K.S."/>
            <person name="Abbas B."/>
            <person name="Ferrer M."/>
            <person name="Golyshin P.N."/>
        </authorList>
    </citation>
    <scope>NUCLEOTIDE SEQUENCE [LARGE SCALE GENOMIC DNA]</scope>
    <source>
        <strain evidence="9">HMET1</strain>
    </source>
</reference>
<evidence type="ECO:0000259" key="8">
    <source>
        <dbReference type="Pfam" id="PF00590"/>
    </source>
</evidence>
<feature type="binding site" evidence="6 7">
    <location>
        <position position="232"/>
    </location>
    <ligand>
        <name>S-adenosyl-L-methionine</name>
        <dbReference type="ChEBI" id="CHEBI:59789"/>
    </ligand>
</feature>
<keyword evidence="3 6" id="KW-0489">Methyltransferase</keyword>
<evidence type="ECO:0000313" key="10">
    <source>
        <dbReference type="Proteomes" id="UP000185744"/>
    </source>
</evidence>
<evidence type="ECO:0000256" key="3">
    <source>
        <dbReference type="ARBA" id="ARBA00022603"/>
    </source>
</evidence>
<dbReference type="Pfam" id="PF00590">
    <property type="entry name" value="TP_methylase"/>
    <property type="match status" value="1"/>
</dbReference>
<comment type="function">
    <text evidence="6">S-adenosyl-L-methionine-dependent methyltransferase that catalyzes the trimethylation of the amino group of the modified target histidine residue in translation elongation factor 2 (EF-2), to form an intermediate called diphthine. The three successive methylation reactions represent the second step of diphthamide biosynthesis.</text>
</comment>
<feature type="binding site" evidence="6 7">
    <location>
        <position position="85"/>
    </location>
    <ligand>
        <name>S-adenosyl-L-methionine</name>
        <dbReference type="ChEBI" id="CHEBI:59789"/>
    </ligand>
</feature>
<feature type="domain" description="Tetrapyrrole methylase" evidence="8">
    <location>
        <begin position="3"/>
        <end position="222"/>
    </location>
</feature>
<keyword evidence="5 6" id="KW-0949">S-adenosyl-L-methionine</keyword>
<dbReference type="SUPFAM" id="SSF53790">
    <property type="entry name" value="Tetrapyrrole methylase"/>
    <property type="match status" value="1"/>
</dbReference>
<evidence type="ECO:0000256" key="2">
    <source>
        <dbReference type="ARBA" id="ARBA00006729"/>
    </source>
</evidence>
<evidence type="ECO:0000256" key="4">
    <source>
        <dbReference type="ARBA" id="ARBA00022679"/>
    </source>
</evidence>
<dbReference type="PANTHER" id="PTHR10882:SF0">
    <property type="entry name" value="DIPHTHINE METHYL ESTER SYNTHASE"/>
    <property type="match status" value="1"/>
</dbReference>
<dbReference type="InterPro" id="IPR000878">
    <property type="entry name" value="4pyrrol_Mease"/>
</dbReference>